<evidence type="ECO:0000313" key="10">
    <source>
        <dbReference type="Proteomes" id="UP000663856"/>
    </source>
</evidence>
<sequence>ALGTAMCLDPEATTAWKYSGSHWEAVSPRIVTARIECRPVPTTIIAVYTPINPSNGLKNDIETCDEFYKTLRATIDKAHNSDIIMIMGDFNACVGKARKHTDDSDDDEDFKDLQPARDPTPTIDRKHRFFIGKDYSNAYEKDFEALDKYSEDYIARDSVPRMPWHDEALVVFGSVARDVARHFIQRWNIHKCEKNLENDNYPFLLPKSYDDAEDLNVRNWKDFLESKPFHVDAQCVRSVGPWSIGTKSVENSIQNAYIQMIDAAKHFIYIENQFFITIAQDSQVRNQLADTLFRRIERAHQLHEKFRIYVVLPLLPGFDNINAVQAVLFFIMRSIIKGDSSLIKRLERAGILADDYISFFGMRNHDILMGRLVSEIIYVHSKLMIIDDHMAICGSANINDRSLLGQRDSEFCIVINDREEEKGQFNGKEVLVGKFCSSWRKRLFAMLLGILFENPNDIDVADPVSDEFYHYFRDVARKNTLIYEEVFATLPTDRVKGFDQVDSYTQAPKMKDTDPLQAQQKLKGIQGLVVAYPLYFLDNEDYLPSLRTPEGLVPNITWT</sequence>
<evidence type="ECO:0000256" key="2">
    <source>
        <dbReference type="ARBA" id="ARBA00012027"/>
    </source>
</evidence>
<dbReference type="EMBL" id="CAJNRF010002166">
    <property type="protein sequence ID" value="CAF2033829.1"/>
    <property type="molecule type" value="Genomic_DNA"/>
</dbReference>
<dbReference type="SUPFAM" id="SSF56024">
    <property type="entry name" value="Phospholipase D/nuclease"/>
    <property type="match status" value="2"/>
</dbReference>
<evidence type="ECO:0000259" key="8">
    <source>
        <dbReference type="PROSITE" id="PS50035"/>
    </source>
</evidence>
<name>A0A816NF99_9BILA</name>
<dbReference type="InterPro" id="IPR036691">
    <property type="entry name" value="Endo/exonu/phosph_ase_sf"/>
</dbReference>
<feature type="non-terminal residue" evidence="9">
    <location>
        <position position="559"/>
    </location>
</feature>
<dbReference type="InterPro" id="IPR025202">
    <property type="entry name" value="PLD-like_dom"/>
</dbReference>
<evidence type="ECO:0000256" key="4">
    <source>
        <dbReference type="ARBA" id="ARBA00022801"/>
    </source>
</evidence>
<evidence type="ECO:0000256" key="3">
    <source>
        <dbReference type="ARBA" id="ARBA00022737"/>
    </source>
</evidence>
<comment type="catalytic activity">
    <reaction evidence="1">
        <text>a 1,2-diacyl-sn-glycero-3-phosphocholine + H2O = a 1,2-diacyl-sn-glycero-3-phosphate + choline + H(+)</text>
        <dbReference type="Rhea" id="RHEA:14445"/>
        <dbReference type="ChEBI" id="CHEBI:15354"/>
        <dbReference type="ChEBI" id="CHEBI:15377"/>
        <dbReference type="ChEBI" id="CHEBI:15378"/>
        <dbReference type="ChEBI" id="CHEBI:57643"/>
        <dbReference type="ChEBI" id="CHEBI:58608"/>
        <dbReference type="EC" id="3.1.4.4"/>
    </reaction>
</comment>
<evidence type="ECO:0000256" key="7">
    <source>
        <dbReference type="SAM" id="MobiDB-lite"/>
    </source>
</evidence>
<dbReference type="Gene3D" id="3.60.10.10">
    <property type="entry name" value="Endonuclease/exonuclease/phosphatase"/>
    <property type="match status" value="1"/>
</dbReference>
<dbReference type="GO" id="GO:0004630">
    <property type="term" value="F:phospholipase D activity"/>
    <property type="evidence" value="ECO:0007669"/>
    <property type="project" value="UniProtKB-EC"/>
</dbReference>
<dbReference type="Pfam" id="PF13091">
    <property type="entry name" value="PLDc_2"/>
    <property type="match status" value="1"/>
</dbReference>
<gene>
    <name evidence="9" type="ORF">WKI299_LOCUS7207</name>
</gene>
<dbReference type="Proteomes" id="UP000663856">
    <property type="component" value="Unassembled WGS sequence"/>
</dbReference>
<dbReference type="PANTHER" id="PTHR18896:SF76">
    <property type="entry name" value="PHOSPHOLIPASE"/>
    <property type="match status" value="1"/>
</dbReference>
<dbReference type="Gene3D" id="3.30.870.10">
    <property type="entry name" value="Endonuclease Chain A"/>
    <property type="match status" value="2"/>
</dbReference>
<dbReference type="SMART" id="SM00155">
    <property type="entry name" value="PLDc"/>
    <property type="match status" value="1"/>
</dbReference>
<evidence type="ECO:0000256" key="6">
    <source>
        <dbReference type="ARBA" id="ARBA00023098"/>
    </source>
</evidence>
<evidence type="ECO:0000313" key="9">
    <source>
        <dbReference type="EMBL" id="CAF2033829.1"/>
    </source>
</evidence>
<accession>A0A816NF99</accession>
<dbReference type="PANTHER" id="PTHR18896">
    <property type="entry name" value="PHOSPHOLIPASE D"/>
    <property type="match status" value="1"/>
</dbReference>
<evidence type="ECO:0000256" key="1">
    <source>
        <dbReference type="ARBA" id="ARBA00000798"/>
    </source>
</evidence>
<evidence type="ECO:0000256" key="5">
    <source>
        <dbReference type="ARBA" id="ARBA00022963"/>
    </source>
</evidence>
<reference evidence="9" key="1">
    <citation type="submission" date="2021-02" db="EMBL/GenBank/DDBJ databases">
        <authorList>
            <person name="Nowell W R."/>
        </authorList>
    </citation>
    <scope>NUCLEOTIDE SEQUENCE</scope>
</reference>
<organism evidence="9 10">
    <name type="scientific">Rotaria magnacalcarata</name>
    <dbReference type="NCBI Taxonomy" id="392030"/>
    <lineage>
        <taxon>Eukaryota</taxon>
        <taxon>Metazoa</taxon>
        <taxon>Spiralia</taxon>
        <taxon>Gnathifera</taxon>
        <taxon>Rotifera</taxon>
        <taxon>Eurotatoria</taxon>
        <taxon>Bdelloidea</taxon>
        <taxon>Philodinida</taxon>
        <taxon>Philodinidae</taxon>
        <taxon>Rotaria</taxon>
    </lineage>
</organism>
<keyword evidence="6" id="KW-0443">Lipid metabolism</keyword>
<feature type="region of interest" description="Disordered" evidence="7">
    <location>
        <begin position="101"/>
        <end position="120"/>
    </location>
</feature>
<dbReference type="SUPFAM" id="SSF56219">
    <property type="entry name" value="DNase I-like"/>
    <property type="match status" value="1"/>
</dbReference>
<feature type="domain" description="PLD phosphodiesterase" evidence="8">
    <location>
        <begin position="375"/>
        <end position="402"/>
    </location>
</feature>
<dbReference type="InterPro" id="IPR001736">
    <property type="entry name" value="PLipase_D/transphosphatidylase"/>
</dbReference>
<proteinExistence type="predicted"/>
<keyword evidence="5" id="KW-0442">Lipid degradation</keyword>
<dbReference type="EC" id="3.1.4.4" evidence="2"/>
<dbReference type="GO" id="GO:0009395">
    <property type="term" value="P:phospholipid catabolic process"/>
    <property type="evidence" value="ECO:0007669"/>
    <property type="project" value="TreeGrafter"/>
</dbReference>
<dbReference type="GO" id="GO:0060627">
    <property type="term" value="P:regulation of vesicle-mediated transport"/>
    <property type="evidence" value="ECO:0007669"/>
    <property type="project" value="TreeGrafter"/>
</dbReference>
<keyword evidence="4" id="KW-0378">Hydrolase</keyword>
<dbReference type="PROSITE" id="PS50035">
    <property type="entry name" value="PLD"/>
    <property type="match status" value="1"/>
</dbReference>
<dbReference type="CDD" id="cd09141">
    <property type="entry name" value="PLDc_vPLD1_2_yPLD_like_2"/>
    <property type="match status" value="1"/>
</dbReference>
<comment type="caution">
    <text evidence="9">The sequence shown here is derived from an EMBL/GenBank/DDBJ whole genome shotgun (WGS) entry which is preliminary data.</text>
</comment>
<dbReference type="InterPro" id="IPR015679">
    <property type="entry name" value="PLipase_D_fam"/>
</dbReference>
<keyword evidence="3" id="KW-0677">Repeat</keyword>
<dbReference type="AlphaFoldDB" id="A0A816NF99"/>
<protein>
    <recommendedName>
        <fullName evidence="2">phospholipase D</fullName>
        <ecNumber evidence="2">3.1.4.4</ecNumber>
    </recommendedName>
</protein>